<dbReference type="SUPFAM" id="SSF109604">
    <property type="entry name" value="HD-domain/PDEase-like"/>
    <property type="match status" value="1"/>
</dbReference>
<keyword evidence="1" id="KW-0378">Hydrolase</keyword>
<protein>
    <submittedName>
        <fullName evidence="1">Hydrolase</fullName>
    </submittedName>
</protein>
<name>A0A2U3RRW3_ORITS</name>
<dbReference type="GO" id="GO:0016787">
    <property type="term" value="F:hydrolase activity"/>
    <property type="evidence" value="ECO:0007669"/>
    <property type="project" value="UniProtKB-KW"/>
</dbReference>
<dbReference type="PANTHER" id="PTHR21262:SF31">
    <property type="entry name" value="GTP PYROPHOSPHOKINASE"/>
    <property type="match status" value="1"/>
</dbReference>
<reference evidence="2" key="1">
    <citation type="submission" date="2018-03" db="EMBL/GenBank/DDBJ databases">
        <authorList>
            <person name="Batty M. E."/>
            <person name="Batty M E."/>
        </authorList>
    </citation>
    <scope>NUCLEOTIDE SEQUENCE [LARGE SCALE GENOMIC DNA]</scope>
</reference>
<evidence type="ECO:0000313" key="2">
    <source>
        <dbReference type="Proteomes" id="UP000245243"/>
    </source>
</evidence>
<dbReference type="Proteomes" id="UP000245243">
    <property type="component" value="Chromosome I"/>
</dbReference>
<gene>
    <name evidence="1" type="ORF">KARP_01830</name>
</gene>
<dbReference type="RefSeq" id="WP_109510684.1">
    <property type="nucleotide sequence ID" value="NZ_LS398548.1"/>
</dbReference>
<dbReference type="EMBL" id="LS398548">
    <property type="protein sequence ID" value="SPR15942.1"/>
    <property type="molecule type" value="Genomic_DNA"/>
</dbReference>
<evidence type="ECO:0000313" key="1">
    <source>
        <dbReference type="EMBL" id="SPR15942.1"/>
    </source>
</evidence>
<accession>A0A2U3RRW3</accession>
<sequence>MLAFLNCEHINKLLDKLDLINHSFNKRIDLDKHIDLDKVEKAIFYAQKYHGQQKRDTGELYYTHPLEVAYMISDYSFETDTIITAILHDTIEDTKLTKEKIAMEFNDNIAEQVLALTRNRGGKKTSSMKMIQTLVNQDKVELLLIKLLDRLDNIKTIFIKPAKRRQEIILETQQEFIPLAEYLKLPEIAIELNKYCELYTT</sequence>
<dbReference type="Gene3D" id="1.10.3210.10">
    <property type="entry name" value="Hypothetical protein af1432"/>
    <property type="match status" value="1"/>
</dbReference>
<dbReference type="PANTHER" id="PTHR21262">
    <property type="entry name" value="GUANOSINE-3',5'-BIS DIPHOSPHATE 3'-PYROPHOSPHOHYDROLASE"/>
    <property type="match status" value="1"/>
</dbReference>
<organism evidence="1 2">
    <name type="scientific">Orientia tsutsugamushi</name>
    <name type="common">Rickettsia tsutsugamushi</name>
    <dbReference type="NCBI Taxonomy" id="784"/>
    <lineage>
        <taxon>Bacteria</taxon>
        <taxon>Pseudomonadati</taxon>
        <taxon>Pseudomonadota</taxon>
        <taxon>Alphaproteobacteria</taxon>
        <taxon>Rickettsiales</taxon>
        <taxon>Rickettsiaceae</taxon>
        <taxon>Rickettsieae</taxon>
        <taxon>Orientia</taxon>
    </lineage>
</organism>
<dbReference type="Pfam" id="PF13328">
    <property type="entry name" value="HD_4"/>
    <property type="match status" value="1"/>
</dbReference>
<proteinExistence type="predicted"/>
<dbReference type="AlphaFoldDB" id="A0A2U3RRW3"/>